<protein>
    <submittedName>
        <fullName evidence="2">YbfB/YjiJ family MFS transporter</fullName>
    </submittedName>
</protein>
<feature type="transmembrane region" description="Helical" evidence="1">
    <location>
        <begin position="69"/>
        <end position="88"/>
    </location>
</feature>
<feature type="transmembrane region" description="Helical" evidence="1">
    <location>
        <begin position="307"/>
        <end position="329"/>
    </location>
</feature>
<dbReference type="Pfam" id="PF06779">
    <property type="entry name" value="MFS_4"/>
    <property type="match status" value="1"/>
</dbReference>
<dbReference type="SUPFAM" id="SSF103473">
    <property type="entry name" value="MFS general substrate transporter"/>
    <property type="match status" value="1"/>
</dbReference>
<dbReference type="PANTHER" id="PTHR23537">
    <property type="match status" value="1"/>
</dbReference>
<sequence>MKAGQVGAALAVGMGVGRFVYTPILPLMQAQAGMSARNGAHLATANYIGYLIGALAAIVAPTLARSQPVLRLSLLILIATLALMPAGGWVALRLLAGIASALIFVIAVSALLASPAKRLIGWAFGGIGAGIALSGAAVLILRTTGTWQDAWWTAAALATLLAIPAWRLQIASPSRQPEKGTNQTSKWFGTLLASYTLEGVGYVIAGTFLVAAINQTSTGWLGGAAWVLVGLAAVPSTALWATLGRTWSRPTLLFTALVLQAIGLALPALTGGIAPALIAAILFGATFLGICSMALAIGEHLQIPKAVAILTTGYGVGQIIGPLAVTPLLHNGYHQALLIGAAIVTLAALAAGALRHHFPHHLGPLPSRVHLKELQA</sequence>
<comment type="caution">
    <text evidence="2">The sequence shown here is derived from an EMBL/GenBank/DDBJ whole genome shotgun (WGS) entry which is preliminary data.</text>
</comment>
<feature type="transmembrane region" description="Helical" evidence="1">
    <location>
        <begin position="150"/>
        <end position="166"/>
    </location>
</feature>
<dbReference type="Gene3D" id="1.20.1250.20">
    <property type="entry name" value="MFS general substrate transporter like domains"/>
    <property type="match status" value="2"/>
</dbReference>
<evidence type="ECO:0000313" key="2">
    <source>
        <dbReference type="EMBL" id="GAA3578253.1"/>
    </source>
</evidence>
<keyword evidence="1" id="KW-0812">Transmembrane</keyword>
<feature type="transmembrane region" description="Helical" evidence="1">
    <location>
        <begin position="252"/>
        <end position="270"/>
    </location>
</feature>
<feature type="transmembrane region" description="Helical" evidence="1">
    <location>
        <begin position="119"/>
        <end position="144"/>
    </location>
</feature>
<feature type="transmembrane region" description="Helical" evidence="1">
    <location>
        <begin position="335"/>
        <end position="354"/>
    </location>
</feature>
<gene>
    <name evidence="2" type="ORF">GCM10022235_55340</name>
</gene>
<feature type="transmembrane region" description="Helical" evidence="1">
    <location>
        <begin position="47"/>
        <end position="64"/>
    </location>
</feature>
<feature type="transmembrane region" description="Helical" evidence="1">
    <location>
        <begin position="276"/>
        <end position="295"/>
    </location>
</feature>
<keyword evidence="1" id="KW-0472">Membrane</keyword>
<reference evidence="3" key="1">
    <citation type="journal article" date="2019" name="Int. J. Syst. Evol. Microbiol.">
        <title>The Global Catalogue of Microorganisms (GCM) 10K type strain sequencing project: providing services to taxonomists for standard genome sequencing and annotation.</title>
        <authorList>
            <consortium name="The Broad Institute Genomics Platform"/>
            <consortium name="The Broad Institute Genome Sequencing Center for Infectious Disease"/>
            <person name="Wu L."/>
            <person name="Ma J."/>
        </authorList>
    </citation>
    <scope>NUCLEOTIDE SEQUENCE [LARGE SCALE GENOMIC DNA]</scope>
    <source>
        <strain evidence="3">JCM 16928</strain>
    </source>
</reference>
<dbReference type="InterPro" id="IPR010645">
    <property type="entry name" value="MFS_4"/>
</dbReference>
<proteinExistence type="predicted"/>
<dbReference type="EMBL" id="BAABAA010000008">
    <property type="protein sequence ID" value="GAA3578253.1"/>
    <property type="molecule type" value="Genomic_DNA"/>
</dbReference>
<feature type="transmembrane region" description="Helical" evidence="1">
    <location>
        <begin position="7"/>
        <end position="27"/>
    </location>
</feature>
<organism evidence="2 3">
    <name type="scientific">Kribbella ginsengisoli</name>
    <dbReference type="NCBI Taxonomy" id="363865"/>
    <lineage>
        <taxon>Bacteria</taxon>
        <taxon>Bacillati</taxon>
        <taxon>Actinomycetota</taxon>
        <taxon>Actinomycetes</taxon>
        <taxon>Propionibacteriales</taxon>
        <taxon>Kribbellaceae</taxon>
        <taxon>Kribbella</taxon>
    </lineage>
</organism>
<feature type="transmembrane region" description="Helical" evidence="1">
    <location>
        <begin position="94"/>
        <end position="112"/>
    </location>
</feature>
<feature type="transmembrane region" description="Helical" evidence="1">
    <location>
        <begin position="187"/>
        <end position="213"/>
    </location>
</feature>
<feature type="transmembrane region" description="Helical" evidence="1">
    <location>
        <begin position="219"/>
        <end position="240"/>
    </location>
</feature>
<evidence type="ECO:0000313" key="3">
    <source>
        <dbReference type="Proteomes" id="UP001501222"/>
    </source>
</evidence>
<keyword evidence="1" id="KW-1133">Transmembrane helix</keyword>
<evidence type="ECO:0000256" key="1">
    <source>
        <dbReference type="SAM" id="Phobius"/>
    </source>
</evidence>
<keyword evidence="3" id="KW-1185">Reference proteome</keyword>
<dbReference type="InterPro" id="IPR036259">
    <property type="entry name" value="MFS_trans_sf"/>
</dbReference>
<dbReference type="PANTHER" id="PTHR23537:SF1">
    <property type="entry name" value="SUGAR TRANSPORTER"/>
    <property type="match status" value="1"/>
</dbReference>
<name>A0ABP6Y6Q1_9ACTN</name>
<accession>A0ABP6Y6Q1</accession>
<dbReference type="Proteomes" id="UP001501222">
    <property type="component" value="Unassembled WGS sequence"/>
</dbReference>